<name>A0A917A0T9_9SPHN</name>
<reference evidence="1" key="2">
    <citation type="submission" date="2020-09" db="EMBL/GenBank/DDBJ databases">
        <authorList>
            <person name="Sun Q."/>
            <person name="Zhou Y."/>
        </authorList>
    </citation>
    <scope>NUCLEOTIDE SEQUENCE</scope>
    <source>
        <strain evidence="1">CGMCC 1.15519</strain>
    </source>
</reference>
<organism evidence="1 2">
    <name type="scientific">Sandarakinorhabdus glacialis</name>
    <dbReference type="NCBI Taxonomy" id="1614636"/>
    <lineage>
        <taxon>Bacteria</taxon>
        <taxon>Pseudomonadati</taxon>
        <taxon>Pseudomonadota</taxon>
        <taxon>Alphaproteobacteria</taxon>
        <taxon>Sphingomonadales</taxon>
        <taxon>Sphingosinicellaceae</taxon>
        <taxon>Sandarakinorhabdus</taxon>
    </lineage>
</organism>
<gene>
    <name evidence="1" type="ORF">GCM10011529_29940</name>
</gene>
<evidence type="ECO:0000313" key="2">
    <source>
        <dbReference type="Proteomes" id="UP000635071"/>
    </source>
</evidence>
<protein>
    <submittedName>
        <fullName evidence="1">Uncharacterized protein</fullName>
    </submittedName>
</protein>
<comment type="caution">
    <text evidence="1">The sequence shown here is derived from an EMBL/GenBank/DDBJ whole genome shotgun (WGS) entry which is preliminary data.</text>
</comment>
<keyword evidence="2" id="KW-1185">Reference proteome</keyword>
<dbReference type="EMBL" id="BMJM01000016">
    <property type="protein sequence ID" value="GGE21335.1"/>
    <property type="molecule type" value="Genomic_DNA"/>
</dbReference>
<sequence length="203" mass="23360">MTETNRQRRQRLQHQAGDREKYFKAYQFVVFEVDHLTGLLSEAVARDVACDENGLASALRYIAEEKDGRVWRHSLRVIANALDNNKSKIRLRLVRSKQGPASTRAGQEARRVLKASCARFIFDRVDIGHPPKAAMADAVIKFGVSKKTIFLWLKDVAADHQRFRQTSVAMFDLPEEQAANDVFRTDPFSLWLESYDRRQKDAH</sequence>
<reference evidence="1" key="1">
    <citation type="journal article" date="2014" name="Int. J. Syst. Evol. Microbiol.">
        <title>Complete genome sequence of Corynebacterium casei LMG S-19264T (=DSM 44701T), isolated from a smear-ripened cheese.</title>
        <authorList>
            <consortium name="US DOE Joint Genome Institute (JGI-PGF)"/>
            <person name="Walter F."/>
            <person name="Albersmeier A."/>
            <person name="Kalinowski J."/>
            <person name="Ruckert C."/>
        </authorList>
    </citation>
    <scope>NUCLEOTIDE SEQUENCE</scope>
    <source>
        <strain evidence="1">CGMCC 1.15519</strain>
    </source>
</reference>
<proteinExistence type="predicted"/>
<accession>A0A917A0T9</accession>
<dbReference type="Proteomes" id="UP000635071">
    <property type="component" value="Unassembled WGS sequence"/>
</dbReference>
<evidence type="ECO:0000313" key="1">
    <source>
        <dbReference type="EMBL" id="GGE21335.1"/>
    </source>
</evidence>
<dbReference type="RefSeq" id="WP_188764178.1">
    <property type="nucleotide sequence ID" value="NZ_BMJM01000016.1"/>
</dbReference>
<dbReference type="AlphaFoldDB" id="A0A917A0T9"/>